<name>A0A438EQT8_VITVI</name>
<reference evidence="1 2" key="1">
    <citation type="journal article" date="2018" name="PLoS Genet.">
        <title>Population sequencing reveals clonal diversity and ancestral inbreeding in the grapevine cultivar Chardonnay.</title>
        <authorList>
            <person name="Roach M.J."/>
            <person name="Johnson D.L."/>
            <person name="Bohlmann J."/>
            <person name="van Vuuren H.J."/>
            <person name="Jones S.J."/>
            <person name="Pretorius I.S."/>
            <person name="Schmidt S.A."/>
            <person name="Borneman A.R."/>
        </authorList>
    </citation>
    <scope>NUCLEOTIDE SEQUENCE [LARGE SCALE GENOMIC DNA]</scope>
    <source>
        <strain evidence="2">cv. Chardonnay</strain>
        <tissue evidence="1">Leaf</tissue>
    </source>
</reference>
<gene>
    <name evidence="1" type="ORF">CK203_114522</name>
</gene>
<dbReference type="InterPro" id="IPR032567">
    <property type="entry name" value="RTL1-rel"/>
</dbReference>
<accession>A0A438EQT8</accession>
<sequence>MTVTPLEWVLGCDRVVSEYQDTMPPKRPASPKTVRLMMIYLIHLRLLPPMSIEGLYRYLGTLDGLVERQVRATEAMLPRDRSLLWLWKTGTYGSRLSREKKFVFGKPKEENTKDRLIEMLRLLFDGEGIDWLASYHASVDYFGKRVAFSIPGQPDFSFEEKHVDKPLHMISVLRASSLLMKERDVEFTIDLAPRTTPISKAPYRMAPMELKELKDSTSGVIR</sequence>
<proteinExistence type="predicted"/>
<dbReference type="EMBL" id="QGNW01001210">
    <property type="protein sequence ID" value="RVW50109.1"/>
    <property type="molecule type" value="Genomic_DNA"/>
</dbReference>
<evidence type="ECO:0000313" key="1">
    <source>
        <dbReference type="EMBL" id="RVW50109.1"/>
    </source>
</evidence>
<evidence type="ECO:0000313" key="2">
    <source>
        <dbReference type="Proteomes" id="UP000288805"/>
    </source>
</evidence>
<dbReference type="Proteomes" id="UP000288805">
    <property type="component" value="Unassembled WGS sequence"/>
</dbReference>
<comment type="caution">
    <text evidence="1">The sequence shown here is derived from an EMBL/GenBank/DDBJ whole genome shotgun (WGS) entry which is preliminary data.</text>
</comment>
<protein>
    <submittedName>
        <fullName evidence="1">Uncharacterized protein</fullName>
    </submittedName>
</protein>
<dbReference type="AlphaFoldDB" id="A0A438EQT8"/>
<dbReference type="PANTHER" id="PTHR15503:SF45">
    <property type="entry name" value="RNA-DIRECTED DNA POLYMERASE HOMOLOG"/>
    <property type="match status" value="1"/>
</dbReference>
<organism evidence="1 2">
    <name type="scientific">Vitis vinifera</name>
    <name type="common">Grape</name>
    <dbReference type="NCBI Taxonomy" id="29760"/>
    <lineage>
        <taxon>Eukaryota</taxon>
        <taxon>Viridiplantae</taxon>
        <taxon>Streptophyta</taxon>
        <taxon>Embryophyta</taxon>
        <taxon>Tracheophyta</taxon>
        <taxon>Spermatophyta</taxon>
        <taxon>Magnoliopsida</taxon>
        <taxon>eudicotyledons</taxon>
        <taxon>Gunneridae</taxon>
        <taxon>Pentapetalae</taxon>
        <taxon>rosids</taxon>
        <taxon>Vitales</taxon>
        <taxon>Vitaceae</taxon>
        <taxon>Viteae</taxon>
        <taxon>Vitis</taxon>
    </lineage>
</organism>
<dbReference type="PANTHER" id="PTHR15503">
    <property type="entry name" value="LDOC1 RELATED"/>
    <property type="match status" value="1"/>
</dbReference>